<feature type="transmembrane region" description="Helical" evidence="2">
    <location>
        <begin position="37"/>
        <end position="58"/>
    </location>
</feature>
<dbReference type="InterPro" id="IPR007690">
    <property type="entry name" value="T2SS_GspM"/>
</dbReference>
<proteinExistence type="predicted"/>
<dbReference type="RefSeq" id="WP_133603919.1">
    <property type="nucleotide sequence ID" value="NZ_JAUFPJ010000003.1"/>
</dbReference>
<organism evidence="3 4">
    <name type="scientific">Roseateles asaccharophilus</name>
    <dbReference type="NCBI Taxonomy" id="582607"/>
    <lineage>
        <taxon>Bacteria</taxon>
        <taxon>Pseudomonadati</taxon>
        <taxon>Pseudomonadota</taxon>
        <taxon>Betaproteobacteria</taxon>
        <taxon>Burkholderiales</taxon>
        <taxon>Sphaerotilaceae</taxon>
        <taxon>Roseateles</taxon>
    </lineage>
</organism>
<feature type="coiled-coil region" evidence="1">
    <location>
        <begin position="58"/>
        <end position="88"/>
    </location>
</feature>
<dbReference type="Proteomes" id="UP000295357">
    <property type="component" value="Unassembled WGS sequence"/>
</dbReference>
<gene>
    <name evidence="3" type="ORF">DFR39_105137</name>
</gene>
<comment type="caution">
    <text evidence="3">The sequence shown here is derived from an EMBL/GenBank/DDBJ whole genome shotgun (WGS) entry which is preliminary data.</text>
</comment>
<dbReference type="EMBL" id="SNXE01000005">
    <property type="protein sequence ID" value="TDP09299.1"/>
    <property type="molecule type" value="Genomic_DNA"/>
</dbReference>
<dbReference type="Pfam" id="PF04612">
    <property type="entry name" value="T2SSM"/>
    <property type="match status" value="1"/>
</dbReference>
<keyword evidence="2" id="KW-0472">Membrane</keyword>
<keyword evidence="2" id="KW-1133">Transmembrane helix</keyword>
<dbReference type="OrthoDB" id="8687363at2"/>
<keyword evidence="2" id="KW-0812">Transmembrane</keyword>
<protein>
    <submittedName>
        <fullName evidence="3">General secretion pathway protein M</fullName>
    </submittedName>
</protein>
<evidence type="ECO:0000313" key="3">
    <source>
        <dbReference type="EMBL" id="TDP09299.1"/>
    </source>
</evidence>
<evidence type="ECO:0000256" key="1">
    <source>
        <dbReference type="SAM" id="Coils"/>
    </source>
</evidence>
<keyword evidence="4" id="KW-1185">Reference proteome</keyword>
<keyword evidence="1" id="KW-0175">Coiled coil</keyword>
<sequence>MNKPRNAAQSSLAQALAPLRAHWQSLGARERQALQLAALALGLLLLWTALLAPALRVLRDAPQQLAQLDAQLQQMQAQALEAQELRQQAPVAPAQARQALESASAHLGEAARLSITGDRAVLTLNGLDATSLQTWLGEVRSAARARPVEASLQRGPKGYSGTIVLALGTGAP</sequence>
<dbReference type="AlphaFoldDB" id="A0A4R6N7A9"/>
<reference evidence="3 4" key="1">
    <citation type="submission" date="2019-03" db="EMBL/GenBank/DDBJ databases">
        <title>Genomic Encyclopedia of Type Strains, Phase IV (KMG-IV): sequencing the most valuable type-strain genomes for metagenomic binning, comparative biology and taxonomic classification.</title>
        <authorList>
            <person name="Goeker M."/>
        </authorList>
    </citation>
    <scope>NUCLEOTIDE SEQUENCE [LARGE SCALE GENOMIC DNA]</scope>
    <source>
        <strain evidence="3 4">DSM 25082</strain>
    </source>
</reference>
<evidence type="ECO:0000313" key="4">
    <source>
        <dbReference type="Proteomes" id="UP000295357"/>
    </source>
</evidence>
<accession>A0A4R6N7A9</accession>
<evidence type="ECO:0000256" key="2">
    <source>
        <dbReference type="SAM" id="Phobius"/>
    </source>
</evidence>
<dbReference type="GO" id="GO:0015628">
    <property type="term" value="P:protein secretion by the type II secretion system"/>
    <property type="evidence" value="ECO:0007669"/>
    <property type="project" value="InterPro"/>
</dbReference>
<dbReference type="GO" id="GO:0015627">
    <property type="term" value="C:type II protein secretion system complex"/>
    <property type="evidence" value="ECO:0007669"/>
    <property type="project" value="InterPro"/>
</dbReference>
<name>A0A4R6N7A9_9BURK</name>